<proteinExistence type="inferred from homology"/>
<name>A0A939BRV2_9FIRM</name>
<dbReference type="NCBIfam" id="NF008139">
    <property type="entry name" value="PRK10887.1"/>
    <property type="match status" value="1"/>
</dbReference>
<comment type="cofactor">
    <cofactor evidence="7">
        <name>Mg(2+)</name>
        <dbReference type="ChEBI" id="CHEBI:18420"/>
    </cofactor>
    <text evidence="7">Binds 1 Mg(2+) ion per subunit.</text>
</comment>
<feature type="domain" description="Alpha-D-phosphohexomutase alpha/beta/alpha" evidence="13">
    <location>
        <begin position="257"/>
        <end position="366"/>
    </location>
</feature>
<feature type="domain" description="Alpha-D-phosphohexomutase alpha/beta/alpha" evidence="12">
    <location>
        <begin position="157"/>
        <end position="253"/>
    </location>
</feature>
<dbReference type="PRINTS" id="PR00509">
    <property type="entry name" value="PGMPMM"/>
</dbReference>
<keyword evidence="2 7" id="KW-0597">Phosphoprotein</keyword>
<dbReference type="Pfam" id="PF02878">
    <property type="entry name" value="PGM_PMM_I"/>
    <property type="match status" value="1"/>
</dbReference>
<dbReference type="InterPro" id="IPR006352">
    <property type="entry name" value="GlmM_bact"/>
</dbReference>
<gene>
    <name evidence="7" type="primary">glmM</name>
    <name evidence="14" type="ORF">JOC47_002575</name>
</gene>
<feature type="binding site" description="via phosphate group" evidence="7">
    <location>
        <position position="100"/>
    </location>
    <ligand>
        <name>Mg(2+)</name>
        <dbReference type="ChEBI" id="CHEBI:18420"/>
    </ligand>
</feature>
<dbReference type="Gene3D" id="3.40.120.10">
    <property type="entry name" value="Alpha-D-Glucose-1,6-Bisphosphate, subunit A, domain 3"/>
    <property type="match status" value="3"/>
</dbReference>
<comment type="caution">
    <text evidence="14">The sequence shown here is derived from an EMBL/GenBank/DDBJ whole genome shotgun (WGS) entry which is preliminary data.</text>
</comment>
<feature type="active site" description="Phosphoserine intermediate" evidence="7">
    <location>
        <position position="100"/>
    </location>
</feature>
<dbReference type="InterPro" id="IPR036900">
    <property type="entry name" value="A-D-PHexomutase_C_sf"/>
</dbReference>
<organism evidence="14 15">
    <name type="scientific">Halanaerobacter jeridensis</name>
    <dbReference type="NCBI Taxonomy" id="706427"/>
    <lineage>
        <taxon>Bacteria</taxon>
        <taxon>Bacillati</taxon>
        <taxon>Bacillota</taxon>
        <taxon>Clostridia</taxon>
        <taxon>Halanaerobiales</taxon>
        <taxon>Halobacteroidaceae</taxon>
        <taxon>Halanaerobacter</taxon>
    </lineage>
</organism>
<feature type="domain" description="Alpha-D-phosphohexomutase alpha/beta/alpha" evidence="11">
    <location>
        <begin position="3"/>
        <end position="134"/>
    </location>
</feature>
<dbReference type="InterPro" id="IPR005841">
    <property type="entry name" value="Alpha-D-phosphohexomutase_SF"/>
</dbReference>
<dbReference type="Gene3D" id="3.30.310.50">
    <property type="entry name" value="Alpha-D-phosphohexomutase, C-terminal domain"/>
    <property type="match status" value="1"/>
</dbReference>
<dbReference type="FunFam" id="3.30.310.50:FF:000001">
    <property type="entry name" value="Phosphoglucosamine mutase"/>
    <property type="match status" value="1"/>
</dbReference>
<dbReference type="GO" id="GO:0004615">
    <property type="term" value="F:phosphomannomutase activity"/>
    <property type="evidence" value="ECO:0007669"/>
    <property type="project" value="TreeGrafter"/>
</dbReference>
<dbReference type="InterPro" id="IPR005843">
    <property type="entry name" value="A-D-PHexomutase_C"/>
</dbReference>
<dbReference type="InterPro" id="IPR005844">
    <property type="entry name" value="A-D-PHexomutase_a/b/a-I"/>
</dbReference>
<evidence type="ECO:0000256" key="9">
    <source>
        <dbReference type="RuleBase" id="RU004327"/>
    </source>
</evidence>
<keyword evidence="5 7" id="KW-0413">Isomerase</keyword>
<dbReference type="FunFam" id="3.40.120.10:FF:000001">
    <property type="entry name" value="Phosphoglucosamine mutase"/>
    <property type="match status" value="1"/>
</dbReference>
<comment type="catalytic activity">
    <reaction evidence="6 7 9">
        <text>alpha-D-glucosamine 1-phosphate = D-glucosamine 6-phosphate</text>
        <dbReference type="Rhea" id="RHEA:23424"/>
        <dbReference type="ChEBI" id="CHEBI:58516"/>
        <dbReference type="ChEBI" id="CHEBI:58725"/>
        <dbReference type="EC" id="5.4.2.10"/>
    </reaction>
</comment>
<dbReference type="Pfam" id="PF00408">
    <property type="entry name" value="PGM_PMM_IV"/>
    <property type="match status" value="1"/>
</dbReference>
<dbReference type="RefSeq" id="WP_204702453.1">
    <property type="nucleotide sequence ID" value="NZ_JAFBDQ010000015.1"/>
</dbReference>
<dbReference type="Pfam" id="PF02880">
    <property type="entry name" value="PGM_PMM_III"/>
    <property type="match status" value="1"/>
</dbReference>
<evidence type="ECO:0000313" key="15">
    <source>
        <dbReference type="Proteomes" id="UP000774000"/>
    </source>
</evidence>
<keyword evidence="4 7" id="KW-0460">Magnesium</keyword>
<evidence type="ECO:0000256" key="7">
    <source>
        <dbReference type="HAMAP-Rule" id="MF_01554"/>
    </source>
</evidence>
<evidence type="ECO:0000259" key="12">
    <source>
        <dbReference type="Pfam" id="PF02879"/>
    </source>
</evidence>
<evidence type="ECO:0000256" key="2">
    <source>
        <dbReference type="ARBA" id="ARBA00022553"/>
    </source>
</evidence>
<evidence type="ECO:0000256" key="1">
    <source>
        <dbReference type="ARBA" id="ARBA00010231"/>
    </source>
</evidence>
<feature type="binding site" evidence="7">
    <location>
        <position position="240"/>
    </location>
    <ligand>
        <name>Mg(2+)</name>
        <dbReference type="ChEBI" id="CHEBI:18420"/>
    </ligand>
</feature>
<dbReference type="GO" id="GO:0005975">
    <property type="term" value="P:carbohydrate metabolic process"/>
    <property type="evidence" value="ECO:0007669"/>
    <property type="project" value="InterPro"/>
</dbReference>
<feature type="domain" description="Alpha-D-phosphohexomutase C-terminal" evidence="10">
    <location>
        <begin position="373"/>
        <end position="438"/>
    </location>
</feature>
<dbReference type="NCBIfam" id="TIGR01455">
    <property type="entry name" value="glmM"/>
    <property type="match status" value="1"/>
</dbReference>
<evidence type="ECO:0000256" key="5">
    <source>
        <dbReference type="ARBA" id="ARBA00023235"/>
    </source>
</evidence>
<evidence type="ECO:0000259" key="10">
    <source>
        <dbReference type="Pfam" id="PF00408"/>
    </source>
</evidence>
<accession>A0A939BRV2</accession>
<keyword evidence="3 7" id="KW-0479">Metal-binding</keyword>
<dbReference type="SUPFAM" id="SSF55957">
    <property type="entry name" value="Phosphoglucomutase, C-terminal domain"/>
    <property type="match status" value="1"/>
</dbReference>
<evidence type="ECO:0000259" key="13">
    <source>
        <dbReference type="Pfam" id="PF02880"/>
    </source>
</evidence>
<dbReference type="SUPFAM" id="SSF53738">
    <property type="entry name" value="Phosphoglucomutase, first 3 domains"/>
    <property type="match status" value="3"/>
</dbReference>
<feature type="binding site" evidence="7">
    <location>
        <position position="242"/>
    </location>
    <ligand>
        <name>Mg(2+)</name>
        <dbReference type="ChEBI" id="CHEBI:18420"/>
    </ligand>
</feature>
<dbReference type="InterPro" id="IPR050060">
    <property type="entry name" value="Phosphoglucosamine_mutase"/>
</dbReference>
<dbReference type="GO" id="GO:0005829">
    <property type="term" value="C:cytosol"/>
    <property type="evidence" value="ECO:0007669"/>
    <property type="project" value="TreeGrafter"/>
</dbReference>
<evidence type="ECO:0000259" key="11">
    <source>
        <dbReference type="Pfam" id="PF02878"/>
    </source>
</evidence>
<dbReference type="Pfam" id="PF02879">
    <property type="entry name" value="PGM_PMM_II"/>
    <property type="match status" value="1"/>
</dbReference>
<dbReference type="InterPro" id="IPR005846">
    <property type="entry name" value="A-D-PHexomutase_a/b/a-III"/>
</dbReference>
<evidence type="ECO:0000256" key="6">
    <source>
        <dbReference type="ARBA" id="ARBA00050364"/>
    </source>
</evidence>
<dbReference type="InterPro" id="IPR016066">
    <property type="entry name" value="A-D-PHexomutase_CS"/>
</dbReference>
<dbReference type="PANTHER" id="PTHR42946:SF1">
    <property type="entry name" value="PHOSPHOGLUCOMUTASE (ALPHA-D-GLUCOSE-1,6-BISPHOSPHATE-DEPENDENT)"/>
    <property type="match status" value="1"/>
</dbReference>
<sequence>MGELFGTDGVRGEANTVLSPELAFKVGKAGAHFLAQGQSNKKVLIGKDTRVSGDMLEAALTAGITSLGIDVVEVGVVPTPAVAYLTREEDVAAGIMISASHNPVQDNGIKFFNGDGIKLTDQEEEEIEDIIFNTWEQLPTISGAEVGKKKEFNGALDKYVNYLKTTVNHDFSGLKVVVDAANGAAYDAAPRVLAELGAEVVALNDQLEGQKINVDCGSTAPEKLQEVVVEENADLGIAHDGDADRVIAVDETGELVDGDYILSICGRYLINHNQLPQDTIVVTKYSNLGLHQAMKEAGGKVEVTKNGDRYVLAAMRENGYSLGGEKSGHIIFLDYNTTGDGILTALHLLEIMKDTGQKISQLKDQMRELPQLLVNVEVDDKVWEDNQAINDAIKEVEEVLADNGRIFVRASGTEPVIRIMVEGEDKAELEKLANSVAEVVEEQLTK</sequence>
<dbReference type="GO" id="GO:0008966">
    <property type="term" value="F:phosphoglucosamine mutase activity"/>
    <property type="evidence" value="ECO:0007669"/>
    <property type="project" value="UniProtKB-UniRule"/>
</dbReference>
<comment type="PTM">
    <text evidence="7">Activated by phosphorylation.</text>
</comment>
<dbReference type="GO" id="GO:0000287">
    <property type="term" value="F:magnesium ion binding"/>
    <property type="evidence" value="ECO:0007669"/>
    <property type="project" value="UniProtKB-UniRule"/>
</dbReference>
<comment type="similarity">
    <text evidence="1 7 8">Belongs to the phosphohexose mutase family.</text>
</comment>
<keyword evidence="15" id="KW-1185">Reference proteome</keyword>
<dbReference type="CDD" id="cd05802">
    <property type="entry name" value="GlmM"/>
    <property type="match status" value="1"/>
</dbReference>
<feature type="binding site" evidence="7">
    <location>
        <position position="244"/>
    </location>
    <ligand>
        <name>Mg(2+)</name>
        <dbReference type="ChEBI" id="CHEBI:18420"/>
    </ligand>
</feature>
<dbReference type="GO" id="GO:0009252">
    <property type="term" value="P:peptidoglycan biosynthetic process"/>
    <property type="evidence" value="ECO:0007669"/>
    <property type="project" value="TreeGrafter"/>
</dbReference>
<dbReference type="InterPro" id="IPR016055">
    <property type="entry name" value="A-D-PHexomutase_a/b/a-I/II/III"/>
</dbReference>
<dbReference type="AlphaFoldDB" id="A0A939BRV2"/>
<evidence type="ECO:0000256" key="8">
    <source>
        <dbReference type="RuleBase" id="RU004326"/>
    </source>
</evidence>
<dbReference type="PANTHER" id="PTHR42946">
    <property type="entry name" value="PHOSPHOHEXOSE MUTASE"/>
    <property type="match status" value="1"/>
</dbReference>
<protein>
    <recommendedName>
        <fullName evidence="7 9">Phosphoglucosamine mutase</fullName>
        <ecNumber evidence="7 9">5.4.2.10</ecNumber>
    </recommendedName>
</protein>
<dbReference type="InterPro" id="IPR005845">
    <property type="entry name" value="A-D-PHexomutase_a/b/a-II"/>
</dbReference>
<dbReference type="EC" id="5.4.2.10" evidence="7 9"/>
<dbReference type="EMBL" id="JAFBDQ010000015">
    <property type="protein sequence ID" value="MBM7557709.1"/>
    <property type="molecule type" value="Genomic_DNA"/>
</dbReference>
<dbReference type="Proteomes" id="UP000774000">
    <property type="component" value="Unassembled WGS sequence"/>
</dbReference>
<dbReference type="GO" id="GO:0006048">
    <property type="term" value="P:UDP-N-acetylglucosamine biosynthetic process"/>
    <property type="evidence" value="ECO:0007669"/>
    <property type="project" value="TreeGrafter"/>
</dbReference>
<reference evidence="14" key="1">
    <citation type="submission" date="2021-01" db="EMBL/GenBank/DDBJ databases">
        <title>Genomic Encyclopedia of Type Strains, Phase IV (KMG-IV): sequencing the most valuable type-strain genomes for metagenomic binning, comparative biology and taxonomic classification.</title>
        <authorList>
            <person name="Goeker M."/>
        </authorList>
    </citation>
    <scope>NUCLEOTIDE SEQUENCE</scope>
    <source>
        <strain evidence="14">DSM 23230</strain>
    </source>
</reference>
<evidence type="ECO:0000256" key="3">
    <source>
        <dbReference type="ARBA" id="ARBA00022723"/>
    </source>
</evidence>
<dbReference type="HAMAP" id="MF_01554_B">
    <property type="entry name" value="GlmM_B"/>
    <property type="match status" value="1"/>
</dbReference>
<dbReference type="FunFam" id="3.40.120.10:FF:000003">
    <property type="entry name" value="Phosphoglucosamine mutase"/>
    <property type="match status" value="1"/>
</dbReference>
<dbReference type="PROSITE" id="PS00710">
    <property type="entry name" value="PGM_PMM"/>
    <property type="match status" value="1"/>
</dbReference>
<feature type="modified residue" description="Phosphoserine" evidence="7">
    <location>
        <position position="100"/>
    </location>
</feature>
<evidence type="ECO:0000256" key="4">
    <source>
        <dbReference type="ARBA" id="ARBA00022842"/>
    </source>
</evidence>
<comment type="function">
    <text evidence="7 9">Catalyzes the conversion of glucosamine-6-phosphate to glucosamine-1-phosphate.</text>
</comment>
<evidence type="ECO:0000313" key="14">
    <source>
        <dbReference type="EMBL" id="MBM7557709.1"/>
    </source>
</evidence>